<keyword evidence="3" id="KW-1185">Reference proteome</keyword>
<dbReference type="PANTHER" id="PTHR43802">
    <property type="entry name" value="ENOYL-COA HYDRATASE"/>
    <property type="match status" value="1"/>
</dbReference>
<dbReference type="RefSeq" id="WP_169346146.1">
    <property type="nucleotide sequence ID" value="NZ_JABBJJ010000080.1"/>
</dbReference>
<evidence type="ECO:0000313" key="3">
    <source>
        <dbReference type="Proteomes" id="UP000518300"/>
    </source>
</evidence>
<sequence length="259" mass="27933">MTSLVTEETDGHVRKIGLNRPEKRNAMNVALIEQLSAAFARVEADDAIRATVLFAHGPVFTAGLDLMDVFPRMGEAADLFRSAGVDPWGTHGPSRTKPLVVAVHGKCLTLGIELMLAGDVTLASEDATFEQIEVDRGIFPFGGGTARWVQTMGWGNAMQYLLTGDALDAREAHRLGLVQRVVAREALLETAMAVAARIASKPPLAIKAILESARTAVLEGERAAAEKLLPSIMRLATTEDTHEALMAVMERRPATFHGR</sequence>
<dbReference type="PANTHER" id="PTHR43802:SF1">
    <property type="entry name" value="IP11341P-RELATED"/>
    <property type="match status" value="1"/>
</dbReference>
<dbReference type="InterPro" id="IPR001753">
    <property type="entry name" value="Enoyl-CoA_hydra/iso"/>
</dbReference>
<dbReference type="EMBL" id="JABBJJ010000080">
    <property type="protein sequence ID" value="NMO16858.1"/>
    <property type="molecule type" value="Genomic_DNA"/>
</dbReference>
<comment type="similarity">
    <text evidence="1">Belongs to the enoyl-CoA hydratase/isomerase family.</text>
</comment>
<evidence type="ECO:0000313" key="2">
    <source>
        <dbReference type="EMBL" id="NMO16858.1"/>
    </source>
</evidence>
<dbReference type="NCBIfam" id="NF005126">
    <property type="entry name" value="PRK06563.1"/>
    <property type="match status" value="1"/>
</dbReference>
<dbReference type="Gene3D" id="1.10.12.10">
    <property type="entry name" value="Lyase 2-enoyl-coa Hydratase, Chain A, domain 2"/>
    <property type="match status" value="1"/>
</dbReference>
<evidence type="ECO:0000256" key="1">
    <source>
        <dbReference type="ARBA" id="ARBA00005254"/>
    </source>
</evidence>
<dbReference type="AlphaFoldDB" id="A0A848LHZ7"/>
<dbReference type="Proteomes" id="UP000518300">
    <property type="component" value="Unassembled WGS sequence"/>
</dbReference>
<dbReference type="Pfam" id="PF00378">
    <property type="entry name" value="ECH_1"/>
    <property type="match status" value="1"/>
</dbReference>
<proteinExistence type="inferred from homology"/>
<dbReference type="GO" id="GO:0003824">
    <property type="term" value="F:catalytic activity"/>
    <property type="evidence" value="ECO:0007669"/>
    <property type="project" value="UniProtKB-ARBA"/>
</dbReference>
<organism evidence="2 3">
    <name type="scientific">Pyxidicoccus fallax</name>
    <dbReference type="NCBI Taxonomy" id="394095"/>
    <lineage>
        <taxon>Bacteria</taxon>
        <taxon>Pseudomonadati</taxon>
        <taxon>Myxococcota</taxon>
        <taxon>Myxococcia</taxon>
        <taxon>Myxococcales</taxon>
        <taxon>Cystobacterineae</taxon>
        <taxon>Myxococcaceae</taxon>
        <taxon>Pyxidicoccus</taxon>
    </lineage>
</organism>
<comment type="caution">
    <text evidence="2">The sequence shown here is derived from an EMBL/GenBank/DDBJ whole genome shotgun (WGS) entry which is preliminary data.</text>
</comment>
<dbReference type="InterPro" id="IPR029045">
    <property type="entry name" value="ClpP/crotonase-like_dom_sf"/>
</dbReference>
<accession>A0A848LHZ7</accession>
<protein>
    <submittedName>
        <fullName evidence="2">Crotonase/enoyl-CoA hydratase family protein</fullName>
    </submittedName>
</protein>
<dbReference type="Gene3D" id="3.90.226.10">
    <property type="entry name" value="2-enoyl-CoA Hydratase, Chain A, domain 1"/>
    <property type="match status" value="1"/>
</dbReference>
<dbReference type="SUPFAM" id="SSF52096">
    <property type="entry name" value="ClpP/crotonase"/>
    <property type="match status" value="1"/>
</dbReference>
<reference evidence="2 3" key="1">
    <citation type="submission" date="2020-04" db="EMBL/GenBank/DDBJ databases">
        <title>Draft genome of Pyxidicoccus fallax type strain.</title>
        <authorList>
            <person name="Whitworth D.E."/>
        </authorList>
    </citation>
    <scope>NUCLEOTIDE SEQUENCE [LARGE SCALE GENOMIC DNA]</scope>
    <source>
        <strain evidence="2 3">DSM 14698</strain>
    </source>
</reference>
<gene>
    <name evidence="2" type="ORF">HG543_18615</name>
</gene>
<dbReference type="InterPro" id="IPR014748">
    <property type="entry name" value="Enoyl-CoA_hydra_C"/>
</dbReference>
<dbReference type="CDD" id="cd06558">
    <property type="entry name" value="crotonase-like"/>
    <property type="match status" value="1"/>
</dbReference>
<name>A0A848LHZ7_9BACT</name>